<reference evidence="1" key="1">
    <citation type="journal article" date="2014" name="BMC Genomics">
        <title>The Babesia bovis gene and promoter model: an update from full-length EST analysis.</title>
        <authorList>
            <person name="Yamagishi J."/>
            <person name="Wakaguri H."/>
            <person name="Yokoyama N."/>
            <person name="Yamashita R."/>
            <person name="Suzuki Y."/>
            <person name="Xuan X."/>
            <person name="Igarashi I."/>
        </authorList>
    </citation>
    <scope>NUCLEOTIDE SEQUENCE</scope>
    <source>
        <strain evidence="1">Texas</strain>
    </source>
</reference>
<dbReference type="EMBL" id="AK441220">
    <property type="protein sequence ID" value="BAN65014.1"/>
    <property type="molecule type" value="mRNA"/>
</dbReference>
<protein>
    <submittedName>
        <fullName evidence="1">Uncharacterized protein</fullName>
    </submittedName>
</protein>
<dbReference type="VEuPathDB" id="PiroplasmaDB:BBOV_II006370"/>
<dbReference type="AlphaFoldDB" id="S6BFV4"/>
<name>S6BFV4_BABBO</name>
<gene>
    <name evidence="1" type="primary">BBOV_II006370</name>
</gene>
<evidence type="ECO:0000313" key="1">
    <source>
        <dbReference type="EMBL" id="BAN65014.1"/>
    </source>
</evidence>
<proteinExistence type="evidence at transcript level"/>
<accession>S6BFV4</accession>
<sequence length="314" mass="36207">MGYWQRITQYILRESLPQDVGITTWISRMQYDTRGLLYLKMYGTDQLLQLKWDKTPLPELISVELPPRESGTRLKTNAQKSDSVPVADFAIEQHSSIMAVVISDRSMVYVYTYPNPKFMHAVGPPKPHLKVGGLKFVTAGNNTNPNAYLAIKWVEIGIETFKQRHDYDIDHRIERKHEQCARVTVLYAINTIHTPQKDWSEQSLADILSESDVTMYPIKHKQTFLRRHGLGVPEPVPRLSVFRPNFPDKIPGGTQNNVMFRDAFAQRRHIFNKHATNTDLGTTGISQRSLDKDLHPETPVYSMEEFARRKRATF</sequence>
<organism evidence="1">
    <name type="scientific">Babesia bovis</name>
    <dbReference type="NCBI Taxonomy" id="5865"/>
    <lineage>
        <taxon>Eukaryota</taxon>
        <taxon>Sar</taxon>
        <taxon>Alveolata</taxon>
        <taxon>Apicomplexa</taxon>
        <taxon>Aconoidasida</taxon>
        <taxon>Piroplasmida</taxon>
        <taxon>Babesiidae</taxon>
        <taxon>Babesia</taxon>
    </lineage>
</organism>